<dbReference type="UniPathway" id="UPA00219"/>
<evidence type="ECO:0000256" key="2">
    <source>
        <dbReference type="ARBA" id="ARBA00003921"/>
    </source>
</evidence>
<dbReference type="NCBIfam" id="NF010478">
    <property type="entry name" value="PRK13903.1"/>
    <property type="match status" value="1"/>
</dbReference>
<keyword evidence="14 19" id="KW-0560">Oxidoreductase</keyword>
<dbReference type="GO" id="GO:0008762">
    <property type="term" value="F:UDP-N-acetylmuramate dehydrogenase activity"/>
    <property type="evidence" value="ECO:0007669"/>
    <property type="project" value="UniProtKB-UniRule"/>
</dbReference>
<dbReference type="KEGG" id="maer:DAI18_02295"/>
<evidence type="ECO:0000256" key="5">
    <source>
        <dbReference type="ARBA" id="ARBA00012518"/>
    </source>
</evidence>
<evidence type="ECO:0000256" key="10">
    <source>
        <dbReference type="ARBA" id="ARBA00022827"/>
    </source>
</evidence>
<dbReference type="AlphaFoldDB" id="A0A2S0P6S5"/>
<keyword evidence="13 19" id="KW-0573">Peptidoglycan synthesis</keyword>
<dbReference type="HAMAP" id="MF_00037">
    <property type="entry name" value="MurB"/>
    <property type="match status" value="1"/>
</dbReference>
<keyword evidence="12 19" id="KW-0133">Cell shape</keyword>
<dbReference type="OrthoDB" id="9804753at2"/>
<name>A0A2S0P6S5_9NEIS</name>
<dbReference type="InterPro" id="IPR011601">
    <property type="entry name" value="MurB_C"/>
</dbReference>
<feature type="active site" evidence="19">
    <location>
        <position position="166"/>
    </location>
</feature>
<keyword evidence="7 19" id="KW-0963">Cytoplasm</keyword>
<comment type="function">
    <text evidence="2 19">Cell wall formation.</text>
</comment>
<dbReference type="RefSeq" id="WP_107888666.1">
    <property type="nucleotide sequence ID" value="NZ_CP028519.1"/>
</dbReference>
<dbReference type="EC" id="1.3.1.98" evidence="5 19"/>
<dbReference type="STRING" id="1122240.GCA_000620105_03051"/>
<comment type="cofactor">
    <cofactor evidence="1 19">
        <name>FAD</name>
        <dbReference type="ChEBI" id="CHEBI:57692"/>
    </cofactor>
</comment>
<reference evidence="21 22" key="1">
    <citation type="submission" date="2018-04" db="EMBL/GenBank/DDBJ databases">
        <title>Denitrifier Microvirgula.</title>
        <authorList>
            <person name="Anderson E."/>
            <person name="Jang J."/>
            <person name="Ishii S."/>
        </authorList>
    </citation>
    <scope>NUCLEOTIDE SEQUENCE [LARGE SCALE GENOMIC DNA]</scope>
    <source>
        <strain evidence="21 22">BE2.4</strain>
    </source>
</reference>
<keyword evidence="16 19" id="KW-0961">Cell wall biogenesis/degradation</keyword>
<dbReference type="GO" id="GO:0008360">
    <property type="term" value="P:regulation of cell shape"/>
    <property type="evidence" value="ECO:0007669"/>
    <property type="project" value="UniProtKB-KW"/>
</dbReference>
<evidence type="ECO:0000256" key="3">
    <source>
        <dbReference type="ARBA" id="ARBA00004496"/>
    </source>
</evidence>
<keyword evidence="8 19" id="KW-0132">Cell division</keyword>
<dbReference type="NCBIfam" id="NF000755">
    <property type="entry name" value="PRK00046.1"/>
    <property type="match status" value="1"/>
</dbReference>
<dbReference type="NCBIfam" id="TIGR00179">
    <property type="entry name" value="murB"/>
    <property type="match status" value="1"/>
</dbReference>
<evidence type="ECO:0000256" key="18">
    <source>
        <dbReference type="ARBA" id="ARBA00048914"/>
    </source>
</evidence>
<evidence type="ECO:0000259" key="20">
    <source>
        <dbReference type="PROSITE" id="PS51387"/>
    </source>
</evidence>
<dbReference type="Gene3D" id="3.90.78.10">
    <property type="entry name" value="UDP-N-acetylenolpyruvoylglucosamine reductase, C-terminal domain"/>
    <property type="match status" value="1"/>
</dbReference>
<evidence type="ECO:0000256" key="8">
    <source>
        <dbReference type="ARBA" id="ARBA00022618"/>
    </source>
</evidence>
<evidence type="ECO:0000256" key="19">
    <source>
        <dbReference type="HAMAP-Rule" id="MF_00037"/>
    </source>
</evidence>
<dbReference type="GO" id="GO:0071555">
    <property type="term" value="P:cell wall organization"/>
    <property type="evidence" value="ECO:0007669"/>
    <property type="project" value="UniProtKB-KW"/>
</dbReference>
<dbReference type="Pfam" id="PF01565">
    <property type="entry name" value="FAD_binding_4"/>
    <property type="match status" value="1"/>
</dbReference>
<evidence type="ECO:0000256" key="13">
    <source>
        <dbReference type="ARBA" id="ARBA00022984"/>
    </source>
</evidence>
<evidence type="ECO:0000256" key="15">
    <source>
        <dbReference type="ARBA" id="ARBA00023306"/>
    </source>
</evidence>
<comment type="subcellular location">
    <subcellularLocation>
        <location evidence="3 19">Cytoplasm</location>
    </subcellularLocation>
</comment>
<dbReference type="PANTHER" id="PTHR21071:SF4">
    <property type="entry name" value="UDP-N-ACETYLENOLPYRUVOYLGLUCOSAMINE REDUCTASE"/>
    <property type="match status" value="1"/>
</dbReference>
<evidence type="ECO:0000256" key="11">
    <source>
        <dbReference type="ARBA" id="ARBA00022857"/>
    </source>
</evidence>
<feature type="domain" description="FAD-binding PCMH-type" evidence="20">
    <location>
        <begin position="19"/>
        <end position="190"/>
    </location>
</feature>
<accession>A0A2S0P6S5</accession>
<keyword evidence="10 19" id="KW-0274">FAD</keyword>
<evidence type="ECO:0000256" key="6">
    <source>
        <dbReference type="ARBA" id="ARBA00015188"/>
    </source>
</evidence>
<dbReference type="GO" id="GO:0071949">
    <property type="term" value="F:FAD binding"/>
    <property type="evidence" value="ECO:0007669"/>
    <property type="project" value="InterPro"/>
</dbReference>
<evidence type="ECO:0000256" key="14">
    <source>
        <dbReference type="ARBA" id="ARBA00023002"/>
    </source>
</evidence>
<feature type="active site" description="Proton donor" evidence="19">
    <location>
        <position position="240"/>
    </location>
</feature>
<dbReference type="PANTHER" id="PTHR21071">
    <property type="entry name" value="UDP-N-ACETYLENOLPYRUVOYLGLUCOSAMINE REDUCTASE"/>
    <property type="match status" value="1"/>
</dbReference>
<evidence type="ECO:0000256" key="4">
    <source>
        <dbReference type="ARBA" id="ARBA00004752"/>
    </source>
</evidence>
<evidence type="ECO:0000256" key="7">
    <source>
        <dbReference type="ARBA" id="ARBA00022490"/>
    </source>
</evidence>
<feature type="active site" evidence="19">
    <location>
        <position position="336"/>
    </location>
</feature>
<dbReference type="InterPro" id="IPR006094">
    <property type="entry name" value="Oxid_FAD_bind_N"/>
</dbReference>
<dbReference type="InterPro" id="IPR016169">
    <property type="entry name" value="FAD-bd_PCMH_sub2"/>
</dbReference>
<dbReference type="PROSITE" id="PS51387">
    <property type="entry name" value="FAD_PCMH"/>
    <property type="match status" value="1"/>
</dbReference>
<dbReference type="EMBL" id="CP028519">
    <property type="protein sequence ID" value="AVY93003.1"/>
    <property type="molecule type" value="Genomic_DNA"/>
</dbReference>
<evidence type="ECO:0000313" key="22">
    <source>
        <dbReference type="Proteomes" id="UP000244173"/>
    </source>
</evidence>
<comment type="similarity">
    <text evidence="19">Belongs to the MurB family.</text>
</comment>
<comment type="catalytic activity">
    <reaction evidence="18 19">
        <text>UDP-N-acetyl-alpha-D-muramate + NADP(+) = UDP-N-acetyl-3-O-(1-carboxyvinyl)-alpha-D-glucosamine + NADPH + H(+)</text>
        <dbReference type="Rhea" id="RHEA:12248"/>
        <dbReference type="ChEBI" id="CHEBI:15378"/>
        <dbReference type="ChEBI" id="CHEBI:57783"/>
        <dbReference type="ChEBI" id="CHEBI:58349"/>
        <dbReference type="ChEBI" id="CHEBI:68483"/>
        <dbReference type="ChEBI" id="CHEBI:70757"/>
        <dbReference type="EC" id="1.3.1.98"/>
    </reaction>
</comment>
<organism evidence="21 22">
    <name type="scientific">Microvirgula aerodenitrificans</name>
    <dbReference type="NCBI Taxonomy" id="57480"/>
    <lineage>
        <taxon>Bacteria</taxon>
        <taxon>Pseudomonadati</taxon>
        <taxon>Pseudomonadota</taxon>
        <taxon>Betaproteobacteria</taxon>
        <taxon>Neisseriales</taxon>
        <taxon>Aquaspirillaceae</taxon>
        <taxon>Microvirgula</taxon>
    </lineage>
</organism>
<dbReference type="SUPFAM" id="SSF56194">
    <property type="entry name" value="Uridine diphospho-N-Acetylenolpyruvylglucosamine reductase, MurB, C-terminal domain"/>
    <property type="match status" value="1"/>
</dbReference>
<dbReference type="InterPro" id="IPR036635">
    <property type="entry name" value="MurB_C_sf"/>
</dbReference>
<dbReference type="InterPro" id="IPR016167">
    <property type="entry name" value="FAD-bd_PCMH_sub1"/>
</dbReference>
<dbReference type="Proteomes" id="UP000244173">
    <property type="component" value="Chromosome"/>
</dbReference>
<gene>
    <name evidence="19" type="primary">murB</name>
    <name evidence="21" type="ORF">DAI18_02295</name>
</gene>
<dbReference type="InterPro" id="IPR003170">
    <property type="entry name" value="MurB"/>
</dbReference>
<dbReference type="Gene3D" id="3.30.43.10">
    <property type="entry name" value="Uridine Diphospho-n-acetylenolpyruvylglucosamine Reductase, domain 2"/>
    <property type="match status" value="1"/>
</dbReference>
<keyword evidence="15 19" id="KW-0131">Cell cycle</keyword>
<dbReference type="InterPro" id="IPR036318">
    <property type="entry name" value="FAD-bd_PCMH-like_sf"/>
</dbReference>
<evidence type="ECO:0000256" key="17">
    <source>
        <dbReference type="ARBA" id="ARBA00031026"/>
    </source>
</evidence>
<evidence type="ECO:0000256" key="12">
    <source>
        <dbReference type="ARBA" id="ARBA00022960"/>
    </source>
</evidence>
<proteinExistence type="inferred from homology"/>
<evidence type="ECO:0000256" key="16">
    <source>
        <dbReference type="ARBA" id="ARBA00023316"/>
    </source>
</evidence>
<comment type="pathway">
    <text evidence="4 19">Cell wall biogenesis; peptidoglycan biosynthesis.</text>
</comment>
<evidence type="ECO:0000313" key="21">
    <source>
        <dbReference type="EMBL" id="AVY93003.1"/>
    </source>
</evidence>
<protein>
    <recommendedName>
        <fullName evidence="6 19">UDP-N-acetylenolpyruvoylglucosamine reductase</fullName>
        <ecNumber evidence="5 19">1.3.1.98</ecNumber>
    </recommendedName>
    <alternativeName>
        <fullName evidence="17 19">UDP-N-acetylmuramate dehydrogenase</fullName>
    </alternativeName>
</protein>
<dbReference type="GO" id="GO:0009252">
    <property type="term" value="P:peptidoglycan biosynthetic process"/>
    <property type="evidence" value="ECO:0007669"/>
    <property type="project" value="UniProtKB-UniRule"/>
</dbReference>
<dbReference type="GO" id="GO:0005829">
    <property type="term" value="C:cytosol"/>
    <property type="evidence" value="ECO:0007669"/>
    <property type="project" value="TreeGrafter"/>
</dbReference>
<dbReference type="Gene3D" id="3.30.465.10">
    <property type="match status" value="1"/>
</dbReference>
<evidence type="ECO:0000256" key="9">
    <source>
        <dbReference type="ARBA" id="ARBA00022630"/>
    </source>
</evidence>
<dbReference type="InterPro" id="IPR016166">
    <property type="entry name" value="FAD-bd_PCMH"/>
</dbReference>
<keyword evidence="22" id="KW-1185">Reference proteome</keyword>
<evidence type="ECO:0000256" key="1">
    <source>
        <dbReference type="ARBA" id="ARBA00001974"/>
    </source>
</evidence>
<dbReference type="Pfam" id="PF02873">
    <property type="entry name" value="MurB_C"/>
    <property type="match status" value="1"/>
</dbReference>
<keyword evidence="9 19" id="KW-0285">Flavoprotein</keyword>
<keyword evidence="11 19" id="KW-0521">NADP</keyword>
<dbReference type="GO" id="GO:0051301">
    <property type="term" value="P:cell division"/>
    <property type="evidence" value="ECO:0007669"/>
    <property type="project" value="UniProtKB-KW"/>
</dbReference>
<sequence length="340" mass="36574">MTLLAQHDVALAPFTTFGVPAQARRLVHVSDEAALAALLDDDAFRHGPRLVLGGGSNVLFTRDFPGTVARIELKGIAVIDDQPDTVQVRVAAGEIWHDFVRSALARGWFGLENLSLIPGTVGASPVQNIGAYGTEAGERIVQVDAVEIATGTLHHFDHAGCRFGYRDSVFKREWKDRLIITAVHFRLDRHASPRTGYGDISRELDAAGIVTPTPLDVSDAVCRIRAAKLPDPARLGNAGSFFKNPVVTQATADRLHAAHPGLVSYPHGAGLVKLAAGWLIDHAGLKGLVRGQAAVHDRQALVLVNRGGASGEEVLALARHVQQTVRDRYDVEIEPEPIIL</sequence>
<dbReference type="SUPFAM" id="SSF56176">
    <property type="entry name" value="FAD-binding/transporter-associated domain-like"/>
    <property type="match status" value="1"/>
</dbReference>